<name>A0A4Y7QAL3_9AGAM</name>
<sequence>MAHLNSTNQPLGPNIEVFMGPALIGVFSSATFYLLTCYLTYQYFNRFQDDVWYYKFSTNDWDKDNRYRSSHLRNKHDLSISYPSLRSTRNDVDDPENVTGYVNAQYRIRGCLSYVGLSRSELPLLMLIGHYRNVILKVWKLSAYKKETAVSLFALILIRTAFSIGMAVEAFKIPSFLRVHEYEVDADYTSHHNVQLSNTTSFQWTFIGTLVLDIVLDMTLCAVLSYFLLANRTRNPNSRTDPIVFRIIQYLVGTGVLSCACGILTLISVLAFPKTLIYLTPLILLEKCTETRLFKPASTPSLWEGKDESPRTGTIPTRTSLHHQVPHQLAIRPSRIHTINEDASRMAANSQNEQVAYMLASRSKHGLHFARILGLTRYELDAAGSINAALRGRGPNDGDAGDGHLPMYRFRPQMTRYRLSSSLTIQGGGVKLTAPKVVPEVKFENVGWQCICNGYGG</sequence>
<organism evidence="3 4">
    <name type="scientific">Rickenella mellea</name>
    <dbReference type="NCBI Taxonomy" id="50990"/>
    <lineage>
        <taxon>Eukaryota</taxon>
        <taxon>Fungi</taxon>
        <taxon>Dikarya</taxon>
        <taxon>Basidiomycota</taxon>
        <taxon>Agaricomycotina</taxon>
        <taxon>Agaricomycetes</taxon>
        <taxon>Hymenochaetales</taxon>
        <taxon>Rickenellaceae</taxon>
        <taxon>Rickenella</taxon>
    </lineage>
</organism>
<proteinExistence type="predicted"/>
<dbReference type="STRING" id="50990.A0A4Y7QAL3"/>
<feature type="region of interest" description="Disordered" evidence="1">
    <location>
        <begin position="302"/>
        <end position="324"/>
    </location>
</feature>
<feature type="transmembrane region" description="Helical" evidence="2">
    <location>
        <begin position="20"/>
        <end position="41"/>
    </location>
</feature>
<keyword evidence="4" id="KW-1185">Reference proteome</keyword>
<reference evidence="3 4" key="1">
    <citation type="submission" date="2018-06" db="EMBL/GenBank/DDBJ databases">
        <title>A transcriptomic atlas of mushroom development highlights an independent origin of complex multicellularity.</title>
        <authorList>
            <consortium name="DOE Joint Genome Institute"/>
            <person name="Krizsan K."/>
            <person name="Almasi E."/>
            <person name="Merenyi Z."/>
            <person name="Sahu N."/>
            <person name="Viragh M."/>
            <person name="Koszo T."/>
            <person name="Mondo S."/>
            <person name="Kiss B."/>
            <person name="Balint B."/>
            <person name="Kues U."/>
            <person name="Barry K."/>
            <person name="Hegedus J.C."/>
            <person name="Henrissat B."/>
            <person name="Johnson J."/>
            <person name="Lipzen A."/>
            <person name="Ohm R."/>
            <person name="Nagy I."/>
            <person name="Pangilinan J."/>
            <person name="Yan J."/>
            <person name="Xiong Y."/>
            <person name="Grigoriev I.V."/>
            <person name="Hibbett D.S."/>
            <person name="Nagy L.G."/>
        </authorList>
    </citation>
    <scope>NUCLEOTIDE SEQUENCE [LARGE SCALE GENOMIC DNA]</scope>
    <source>
        <strain evidence="3 4">SZMC22713</strain>
    </source>
</reference>
<evidence type="ECO:0000313" key="4">
    <source>
        <dbReference type="Proteomes" id="UP000294933"/>
    </source>
</evidence>
<evidence type="ECO:0000256" key="1">
    <source>
        <dbReference type="SAM" id="MobiDB-lite"/>
    </source>
</evidence>
<feature type="transmembrane region" description="Helical" evidence="2">
    <location>
        <begin position="250"/>
        <end position="272"/>
    </location>
</feature>
<protein>
    <submittedName>
        <fullName evidence="3">Uncharacterized protein</fullName>
    </submittedName>
</protein>
<dbReference type="VEuPathDB" id="FungiDB:BD410DRAFT_837948"/>
<gene>
    <name evidence="3" type="ORF">BD410DRAFT_837948</name>
</gene>
<evidence type="ECO:0000313" key="3">
    <source>
        <dbReference type="EMBL" id="TDL24406.1"/>
    </source>
</evidence>
<keyword evidence="2" id="KW-0472">Membrane</keyword>
<dbReference type="Proteomes" id="UP000294933">
    <property type="component" value="Unassembled WGS sequence"/>
</dbReference>
<dbReference type="AlphaFoldDB" id="A0A4Y7QAL3"/>
<feature type="transmembrane region" description="Helical" evidence="2">
    <location>
        <begin position="204"/>
        <end position="229"/>
    </location>
</feature>
<keyword evidence="2" id="KW-1133">Transmembrane helix</keyword>
<feature type="transmembrane region" description="Helical" evidence="2">
    <location>
        <begin position="149"/>
        <end position="168"/>
    </location>
</feature>
<dbReference type="EMBL" id="ML170166">
    <property type="protein sequence ID" value="TDL24406.1"/>
    <property type="molecule type" value="Genomic_DNA"/>
</dbReference>
<keyword evidence="2" id="KW-0812">Transmembrane</keyword>
<accession>A0A4Y7QAL3</accession>
<evidence type="ECO:0000256" key="2">
    <source>
        <dbReference type="SAM" id="Phobius"/>
    </source>
</evidence>
<dbReference type="OrthoDB" id="2535105at2759"/>